<dbReference type="RefSeq" id="WP_159719932.1">
    <property type="nucleotide sequence ID" value="NZ_JAQOTG010000004.1"/>
</dbReference>
<evidence type="ECO:0000313" key="2">
    <source>
        <dbReference type="Proteomes" id="UP001213979"/>
    </source>
</evidence>
<accession>A0ABT5W2I2</accession>
<proteinExistence type="predicted"/>
<organism evidence="1 2">
    <name type="scientific">Anoxybacteroides rupiense</name>
    <dbReference type="NCBI Taxonomy" id="311460"/>
    <lineage>
        <taxon>Bacteria</taxon>
        <taxon>Bacillati</taxon>
        <taxon>Bacillota</taxon>
        <taxon>Bacilli</taxon>
        <taxon>Bacillales</taxon>
        <taxon>Anoxybacillaceae</taxon>
        <taxon>Anoxybacteroides</taxon>
    </lineage>
</organism>
<dbReference type="SUPFAM" id="SSF81631">
    <property type="entry name" value="PAP/OAS1 substrate-binding domain"/>
    <property type="match status" value="1"/>
</dbReference>
<dbReference type="Proteomes" id="UP001213979">
    <property type="component" value="Unassembled WGS sequence"/>
</dbReference>
<dbReference type="InterPro" id="IPR007530">
    <property type="entry name" value="Aminoglycoside_adenylylTfrase"/>
</dbReference>
<evidence type="ECO:0000313" key="1">
    <source>
        <dbReference type="EMBL" id="MDE8563533.1"/>
    </source>
</evidence>
<protein>
    <submittedName>
        <fullName evidence="1">Aminoglycoside 6-adenylyltransferase</fullName>
    </submittedName>
</protein>
<comment type="caution">
    <text evidence="1">The sequence shown here is derived from an EMBL/GenBank/DDBJ whole genome shotgun (WGS) entry which is preliminary data.</text>
</comment>
<sequence length="288" mass="34313">MKKEQELLSRLLHWGEANSEVRAMILTSSRSNPYVKKDIFSDYDVELYVKNLTPFLDSDQWLKSFGDMITCVPLKPSVNQNRITRLVLYEDGTKIDFQLFTVKSLIALVQKPQLPPEYDNGYQILLDKDQLTQKLKTPTYSAFLTQKPTEEEYLELINDFWWDTTYVAKGLWRDELYFAKFMLDFVIRFHYLQKMVEWYIGVQYDWKVNPNKHGRWFKRYLDEETWIELESTFVGSNIEDNWTALFGMADLFTKLSAKVGQSLGYTYPSKVEEKIREYLLQVRRLDRC</sequence>
<dbReference type="InterPro" id="IPR043519">
    <property type="entry name" value="NT_sf"/>
</dbReference>
<dbReference type="SUPFAM" id="SSF81301">
    <property type="entry name" value="Nucleotidyltransferase"/>
    <property type="match status" value="1"/>
</dbReference>
<dbReference type="Pfam" id="PF04439">
    <property type="entry name" value="Adenyl_transf"/>
    <property type="match status" value="1"/>
</dbReference>
<reference evidence="1 2" key="1">
    <citation type="submission" date="2023-01" db="EMBL/GenBank/DDBJ databases">
        <title>Genome-based reclassification of Anoxybacillus geothermalis as a later heterotypic synonym of Anoxybacillus rupiensis.</title>
        <authorList>
            <person name="Inan Bektas K."/>
            <person name="Canakci S."/>
            <person name="Belduz A.A."/>
            <person name="Guler H.H."/>
        </authorList>
    </citation>
    <scope>NUCLEOTIDE SEQUENCE [LARGE SCALE GENOMIC DNA]</scope>
    <source>
        <strain evidence="1 2">DSM 17127</strain>
    </source>
</reference>
<name>A0ABT5W2I2_9BACL</name>
<gene>
    <name evidence="1" type="ORF">PNH38_06470</name>
</gene>
<dbReference type="EMBL" id="JAQOTG010000004">
    <property type="protein sequence ID" value="MDE8563533.1"/>
    <property type="molecule type" value="Genomic_DNA"/>
</dbReference>
<dbReference type="Gene3D" id="3.30.460.10">
    <property type="entry name" value="Beta Polymerase, domain 2"/>
    <property type="match status" value="1"/>
</dbReference>
<keyword evidence="2" id="KW-1185">Reference proteome</keyword>
<dbReference type="Gene3D" id="1.20.120.330">
    <property type="entry name" value="Nucleotidyltransferases domain 2"/>
    <property type="match status" value="1"/>
</dbReference>